<dbReference type="EMBL" id="JBHLUH010000059">
    <property type="protein sequence ID" value="MFC0531366.1"/>
    <property type="molecule type" value="Genomic_DNA"/>
</dbReference>
<dbReference type="RefSeq" id="WP_377255672.1">
    <property type="nucleotide sequence ID" value="NZ_JBHLUH010000059.1"/>
</dbReference>
<proteinExistence type="predicted"/>
<accession>A0ABV6M9H0</accession>
<dbReference type="PROSITE" id="PS50943">
    <property type="entry name" value="HTH_CROC1"/>
    <property type="match status" value="1"/>
</dbReference>
<evidence type="ECO:0000313" key="2">
    <source>
        <dbReference type="EMBL" id="MFC0531366.1"/>
    </source>
</evidence>
<reference evidence="2 3" key="1">
    <citation type="submission" date="2024-09" db="EMBL/GenBank/DDBJ databases">
        <authorList>
            <person name="Sun Q."/>
            <person name="Mori K."/>
        </authorList>
    </citation>
    <scope>NUCLEOTIDE SEQUENCE [LARGE SCALE GENOMIC DNA]</scope>
    <source>
        <strain evidence="2 3">TBRC 3947</strain>
    </source>
</reference>
<dbReference type="Proteomes" id="UP001589867">
    <property type="component" value="Unassembled WGS sequence"/>
</dbReference>
<evidence type="ECO:0000259" key="1">
    <source>
        <dbReference type="PROSITE" id="PS50943"/>
    </source>
</evidence>
<sequence length="88" mass="9336">MQQAAARQGFTLPKPASLKSMISRWEQGQHLPDRQNRKVLAAALGIDESILDVERETLPSAAPPVTAIAGYHRGADDSRAVSGPSGST</sequence>
<gene>
    <name evidence="2" type="ORF">ACFFIA_27350</name>
</gene>
<keyword evidence="3" id="KW-1185">Reference proteome</keyword>
<evidence type="ECO:0000313" key="3">
    <source>
        <dbReference type="Proteomes" id="UP001589867"/>
    </source>
</evidence>
<name>A0ABV6M9H0_9ACTN</name>
<protein>
    <recommendedName>
        <fullName evidence="1">HTH cro/C1-type domain-containing protein</fullName>
    </recommendedName>
</protein>
<feature type="domain" description="HTH cro/C1-type" evidence="1">
    <location>
        <begin position="19"/>
        <end position="51"/>
    </location>
</feature>
<dbReference type="InterPro" id="IPR001387">
    <property type="entry name" value="Cro/C1-type_HTH"/>
</dbReference>
<dbReference type="CDD" id="cd00093">
    <property type="entry name" value="HTH_XRE"/>
    <property type="match status" value="1"/>
</dbReference>
<comment type="caution">
    <text evidence="2">The sequence shown here is derived from an EMBL/GenBank/DDBJ whole genome shotgun (WGS) entry which is preliminary data.</text>
</comment>
<organism evidence="2 3">
    <name type="scientific">Phytohabitans kaempferiae</name>
    <dbReference type="NCBI Taxonomy" id="1620943"/>
    <lineage>
        <taxon>Bacteria</taxon>
        <taxon>Bacillati</taxon>
        <taxon>Actinomycetota</taxon>
        <taxon>Actinomycetes</taxon>
        <taxon>Micromonosporales</taxon>
        <taxon>Micromonosporaceae</taxon>
    </lineage>
</organism>